<dbReference type="Pfam" id="PF01966">
    <property type="entry name" value="HD"/>
    <property type="match status" value="1"/>
</dbReference>
<reference evidence="5" key="1">
    <citation type="submission" date="2007-11" db="EMBL/GenBank/DDBJ databases">
        <title>Complete genome sequence of Clostridium phytofermentans ISDg.</title>
        <authorList>
            <person name="Leschine S.B."/>
            <person name="Warnick T.A."/>
            <person name="Blanchard J.L."/>
            <person name="Schnell D.J."/>
            <person name="Petit E.L."/>
            <person name="LaTouf W.G."/>
            <person name="Copeland A."/>
            <person name="Lucas S."/>
            <person name="Lapidus A."/>
            <person name="Barry K."/>
            <person name="Glavina del Rio T."/>
            <person name="Dalin E."/>
            <person name="Tice H."/>
            <person name="Pitluck S."/>
            <person name="Kiss H."/>
            <person name="Brettin T."/>
            <person name="Bruce D."/>
            <person name="Detter J.C."/>
            <person name="Han C."/>
            <person name="Kuske C."/>
            <person name="Schmutz J."/>
            <person name="Larimer F."/>
            <person name="Land M."/>
            <person name="Hauser L."/>
            <person name="Kyrpides N."/>
            <person name="Kim E.A."/>
            <person name="Richardson P."/>
        </authorList>
    </citation>
    <scope>NUCLEOTIDE SEQUENCE [LARGE SCALE GENOMIC DNA]</scope>
    <source>
        <strain evidence="5">ATCC 700394 / DSM 18823 / ISDg</strain>
    </source>
</reference>
<dbReference type="AlphaFoldDB" id="A9KRE8"/>
<dbReference type="HOGENOM" id="CLU_087226_0_0_9"/>
<dbReference type="PANTHER" id="PTHR47545:SF2">
    <property type="entry name" value="CC-ADDING TRNA NUCLEOTIDYLTRANSFERASE"/>
    <property type="match status" value="1"/>
</dbReference>
<dbReference type="InterPro" id="IPR003607">
    <property type="entry name" value="HD/PDEase_dom"/>
</dbReference>
<keyword evidence="1" id="KW-0547">Nucleotide-binding</keyword>
<dbReference type="InterPro" id="IPR006674">
    <property type="entry name" value="HD_domain"/>
</dbReference>
<protein>
    <submittedName>
        <fullName evidence="4">Metal dependent phosphohydrolase</fullName>
    </submittedName>
</protein>
<evidence type="ECO:0000256" key="2">
    <source>
        <dbReference type="SAM" id="MobiDB-lite"/>
    </source>
</evidence>
<name>A9KRE8_LACP7</name>
<gene>
    <name evidence="4" type="ordered locus">Cphy_1650</name>
</gene>
<dbReference type="STRING" id="357809.Cphy_1650"/>
<keyword evidence="5" id="KW-1185">Reference proteome</keyword>
<evidence type="ECO:0000313" key="4">
    <source>
        <dbReference type="EMBL" id="ABX42022.1"/>
    </source>
</evidence>
<dbReference type="Gene3D" id="1.10.3090.10">
    <property type="entry name" value="cca-adding enzyme, domain 2"/>
    <property type="match status" value="1"/>
</dbReference>
<dbReference type="Proteomes" id="UP000000370">
    <property type="component" value="Chromosome"/>
</dbReference>
<dbReference type="GO" id="GO:0016787">
    <property type="term" value="F:hydrolase activity"/>
    <property type="evidence" value="ECO:0007669"/>
    <property type="project" value="UniProtKB-KW"/>
</dbReference>
<sequence length="243" mass="28351">MKHKEWKKTQKDNYKESRVSVKNLSTSTSLREPSYGGDKEQAQKLFHELEHELMTSEKPSNYLNTLLSRPEFNQYPFSMLASLEKTEQSPKYHPEGNVWIHTMMVVDVAAAEKEKSERPKEIMWAALLHDIGKPETTRFRKGRITSYDHDRVGAELADKFLSEFTTDRDFIRYVCSLIRWHMMILYVNKDLPFGDLQTMLNEVRSEDLAILGWSDRTGRTGIDKNAEKESIELFLKKAKSIEV</sequence>
<feature type="compositionally biased region" description="Basic and acidic residues" evidence="2">
    <location>
        <begin position="7"/>
        <end position="19"/>
    </location>
</feature>
<feature type="region of interest" description="Disordered" evidence="2">
    <location>
        <begin position="1"/>
        <end position="38"/>
    </location>
</feature>
<dbReference type="SUPFAM" id="SSF109604">
    <property type="entry name" value="HD-domain/PDEase-like"/>
    <property type="match status" value="1"/>
</dbReference>
<dbReference type="SMART" id="SM00471">
    <property type="entry name" value="HDc"/>
    <property type="match status" value="1"/>
</dbReference>
<evidence type="ECO:0000256" key="1">
    <source>
        <dbReference type="ARBA" id="ARBA00022741"/>
    </source>
</evidence>
<evidence type="ECO:0000313" key="5">
    <source>
        <dbReference type="Proteomes" id="UP000000370"/>
    </source>
</evidence>
<dbReference type="RefSeq" id="WP_012199676.1">
    <property type="nucleotide sequence ID" value="NC_010001.1"/>
</dbReference>
<dbReference type="GO" id="GO:0000166">
    <property type="term" value="F:nucleotide binding"/>
    <property type="evidence" value="ECO:0007669"/>
    <property type="project" value="UniProtKB-KW"/>
</dbReference>
<dbReference type="NCBIfam" id="TIGR00277">
    <property type="entry name" value="HDIG"/>
    <property type="match status" value="1"/>
</dbReference>
<dbReference type="InterPro" id="IPR050124">
    <property type="entry name" value="tRNA_CCA-adding_enzyme"/>
</dbReference>
<dbReference type="OrthoDB" id="9805698at2"/>
<proteinExistence type="predicted"/>
<dbReference type="InterPro" id="IPR006675">
    <property type="entry name" value="HDIG_dom"/>
</dbReference>
<dbReference type="EMBL" id="CP000885">
    <property type="protein sequence ID" value="ABX42022.1"/>
    <property type="molecule type" value="Genomic_DNA"/>
</dbReference>
<keyword evidence="4" id="KW-0378">Hydrolase</keyword>
<organism evidence="4 5">
    <name type="scientific">Lachnoclostridium phytofermentans (strain ATCC 700394 / DSM 18823 / ISDg)</name>
    <name type="common">Clostridium phytofermentans</name>
    <dbReference type="NCBI Taxonomy" id="357809"/>
    <lineage>
        <taxon>Bacteria</taxon>
        <taxon>Bacillati</taxon>
        <taxon>Bacillota</taxon>
        <taxon>Clostridia</taxon>
        <taxon>Lachnospirales</taxon>
        <taxon>Lachnospiraceae</taxon>
    </lineage>
</organism>
<evidence type="ECO:0000259" key="3">
    <source>
        <dbReference type="SMART" id="SM00471"/>
    </source>
</evidence>
<accession>A9KRE8</accession>
<feature type="compositionally biased region" description="Polar residues" evidence="2">
    <location>
        <begin position="20"/>
        <end position="31"/>
    </location>
</feature>
<feature type="domain" description="HD/PDEase" evidence="3">
    <location>
        <begin position="94"/>
        <end position="229"/>
    </location>
</feature>
<dbReference type="KEGG" id="cpy:Cphy_1650"/>
<dbReference type="CDD" id="cd00077">
    <property type="entry name" value="HDc"/>
    <property type="match status" value="1"/>
</dbReference>
<dbReference type="PANTHER" id="PTHR47545">
    <property type="entry name" value="MULTIFUNCTIONAL CCA PROTEIN"/>
    <property type="match status" value="1"/>
</dbReference>
<dbReference type="eggNOG" id="COG2844">
    <property type="taxonomic scope" value="Bacteria"/>
</dbReference>